<dbReference type="AlphaFoldDB" id="A0AAD9UHU7"/>
<name>A0AAD9UHU7_RIDPI</name>
<gene>
    <name evidence="1" type="ORF">NP493_91g04021</name>
</gene>
<accession>A0AAD9UHU7</accession>
<dbReference type="Proteomes" id="UP001209878">
    <property type="component" value="Unassembled WGS sequence"/>
</dbReference>
<protein>
    <submittedName>
        <fullName evidence="1">Uncharacterized protein</fullName>
    </submittedName>
</protein>
<comment type="caution">
    <text evidence="1">The sequence shown here is derived from an EMBL/GenBank/DDBJ whole genome shotgun (WGS) entry which is preliminary data.</text>
</comment>
<evidence type="ECO:0000313" key="2">
    <source>
        <dbReference type="Proteomes" id="UP001209878"/>
    </source>
</evidence>
<dbReference type="EMBL" id="JAODUO010000090">
    <property type="protein sequence ID" value="KAK2190044.1"/>
    <property type="molecule type" value="Genomic_DNA"/>
</dbReference>
<organism evidence="1 2">
    <name type="scientific">Ridgeia piscesae</name>
    <name type="common">Tubeworm</name>
    <dbReference type="NCBI Taxonomy" id="27915"/>
    <lineage>
        <taxon>Eukaryota</taxon>
        <taxon>Metazoa</taxon>
        <taxon>Spiralia</taxon>
        <taxon>Lophotrochozoa</taxon>
        <taxon>Annelida</taxon>
        <taxon>Polychaeta</taxon>
        <taxon>Sedentaria</taxon>
        <taxon>Canalipalpata</taxon>
        <taxon>Sabellida</taxon>
        <taxon>Siboglinidae</taxon>
        <taxon>Ridgeia</taxon>
    </lineage>
</organism>
<keyword evidence="2" id="KW-1185">Reference proteome</keyword>
<sequence>MTVAIYVYENATLVLPPAVVDFRQRFDQAALDVPQACPATDLVSSQVKIWGRLIGDKAHLLVSKGATLIMELPAIRQLRFAGITVQDGGVFDLQSYYGDPTDQWSIEVCVELVDHS</sequence>
<evidence type="ECO:0000313" key="1">
    <source>
        <dbReference type="EMBL" id="KAK2190044.1"/>
    </source>
</evidence>
<reference evidence="1" key="1">
    <citation type="journal article" date="2023" name="Mol. Biol. Evol.">
        <title>Third-Generation Sequencing Reveals the Adaptive Role of the Epigenome in Three Deep-Sea Polychaetes.</title>
        <authorList>
            <person name="Perez M."/>
            <person name="Aroh O."/>
            <person name="Sun Y."/>
            <person name="Lan Y."/>
            <person name="Juniper S.K."/>
            <person name="Young C.R."/>
            <person name="Angers B."/>
            <person name="Qian P.Y."/>
        </authorList>
    </citation>
    <scope>NUCLEOTIDE SEQUENCE</scope>
    <source>
        <strain evidence="1">R07B-5</strain>
    </source>
</reference>
<proteinExistence type="predicted"/>